<dbReference type="Pfam" id="PF02219">
    <property type="entry name" value="MTHFR"/>
    <property type="match status" value="1"/>
</dbReference>
<keyword evidence="10" id="KW-1185">Reference proteome</keyword>
<evidence type="ECO:0000256" key="2">
    <source>
        <dbReference type="ARBA" id="ARBA00004777"/>
    </source>
</evidence>
<gene>
    <name evidence="9" type="ORF">BN13_910018</name>
</gene>
<name>A0A077MGY8_9MICO</name>
<evidence type="ECO:0000256" key="1">
    <source>
        <dbReference type="ARBA" id="ARBA00001974"/>
    </source>
</evidence>
<evidence type="ECO:0000256" key="6">
    <source>
        <dbReference type="ARBA" id="ARBA00023002"/>
    </source>
</evidence>
<reference evidence="9 10" key="1">
    <citation type="journal article" date="2013" name="ISME J.">
        <title>A metabolic model for members of the genus Tetrasphaera involved in enhanced biological phosphorus removal.</title>
        <authorList>
            <person name="Kristiansen R."/>
            <person name="Nguyen H.T.T."/>
            <person name="Saunders A.M."/>
            <person name="Nielsen J.L."/>
            <person name="Wimmer R."/>
            <person name="Le V.Q."/>
            <person name="McIlroy S.J."/>
            <person name="Petrovski S."/>
            <person name="Seviour R.J."/>
            <person name="Calteau A."/>
            <person name="Nielsen K.L."/>
            <person name="Nielsen P.H."/>
        </authorList>
    </citation>
    <scope>NUCLEOTIDE SEQUENCE [LARGE SCALE GENOMIC DNA]</scope>
    <source>
        <strain evidence="9 10">Ben 74</strain>
    </source>
</reference>
<organism evidence="9 10">
    <name type="scientific">Nostocoides jenkinsii Ben 74</name>
    <dbReference type="NCBI Taxonomy" id="1193518"/>
    <lineage>
        <taxon>Bacteria</taxon>
        <taxon>Bacillati</taxon>
        <taxon>Actinomycetota</taxon>
        <taxon>Actinomycetes</taxon>
        <taxon>Micrococcales</taxon>
        <taxon>Intrasporangiaceae</taxon>
        <taxon>Nostocoides</taxon>
    </lineage>
</organism>
<evidence type="ECO:0000256" key="7">
    <source>
        <dbReference type="ARBA" id="ARBA00048628"/>
    </source>
</evidence>
<comment type="pathway">
    <text evidence="2 8">One-carbon metabolism; tetrahydrofolate interconversion.</text>
</comment>
<dbReference type="GO" id="GO:0005829">
    <property type="term" value="C:cytosol"/>
    <property type="evidence" value="ECO:0007669"/>
    <property type="project" value="TreeGrafter"/>
</dbReference>
<accession>A0A077MGY8</accession>
<keyword evidence="5 8" id="KW-0274">FAD</keyword>
<comment type="caution">
    <text evidence="9">The sequence shown here is derived from an EMBL/GenBank/DDBJ whole genome shotgun (WGS) entry which is preliminary data.</text>
</comment>
<keyword evidence="4 8" id="KW-0285">Flavoprotein</keyword>
<dbReference type="Proteomes" id="UP000035720">
    <property type="component" value="Unassembled WGS sequence"/>
</dbReference>
<dbReference type="STRING" id="1193518.BN13_910018"/>
<proteinExistence type="inferred from homology"/>
<evidence type="ECO:0000256" key="5">
    <source>
        <dbReference type="ARBA" id="ARBA00022827"/>
    </source>
</evidence>
<dbReference type="EMBL" id="CAJC01000207">
    <property type="protein sequence ID" value="CCI54987.1"/>
    <property type="molecule type" value="Genomic_DNA"/>
</dbReference>
<dbReference type="Gene3D" id="3.20.20.220">
    <property type="match status" value="1"/>
</dbReference>
<dbReference type="SUPFAM" id="SSF51730">
    <property type="entry name" value="FAD-linked oxidoreductase"/>
    <property type="match status" value="1"/>
</dbReference>
<dbReference type="GO" id="GO:0071949">
    <property type="term" value="F:FAD binding"/>
    <property type="evidence" value="ECO:0007669"/>
    <property type="project" value="TreeGrafter"/>
</dbReference>
<evidence type="ECO:0000313" key="10">
    <source>
        <dbReference type="Proteomes" id="UP000035720"/>
    </source>
</evidence>
<sequence length="278" mass="30450">MMSNNTGIRRLLENARFEVLPTATIAEKVLASVPRDTTLTVTASPAKPLDATLGMAERLRAEGYRVVPHLAARMINGRNELAEIVDRLRQADIDAIFVPGGDATPGEGHYTSAVELLDDLATIPHSFRQIGVTGYPESHPTIHDDVTIQSMWDKRRHATHIVSNMTFDAAGTAKWVRRVRARGVSQAILIGLPGPVERAKLLTMGAKVGVGESLRFLTKQKGVFARIAAPGYSPEAFLQKLVRTADEPAMKIEGLHLFTFNQVAETQAWREQLLASAR</sequence>
<dbReference type="InterPro" id="IPR003171">
    <property type="entry name" value="Mehydrof_redctse-like"/>
</dbReference>
<comment type="catalytic activity">
    <reaction evidence="7">
        <text>(6S)-5-methyl-5,6,7,8-tetrahydrofolate + NAD(+) = (6R)-5,10-methylene-5,6,7,8-tetrahydrofolate + NADH + H(+)</text>
        <dbReference type="Rhea" id="RHEA:19821"/>
        <dbReference type="ChEBI" id="CHEBI:15378"/>
        <dbReference type="ChEBI" id="CHEBI:15636"/>
        <dbReference type="ChEBI" id="CHEBI:18608"/>
        <dbReference type="ChEBI" id="CHEBI:57540"/>
        <dbReference type="ChEBI" id="CHEBI:57945"/>
        <dbReference type="EC" id="1.5.1.54"/>
    </reaction>
    <physiologicalReaction direction="right-to-left" evidence="7">
        <dbReference type="Rhea" id="RHEA:19823"/>
    </physiologicalReaction>
</comment>
<dbReference type="UniPathway" id="UPA00193"/>
<dbReference type="GO" id="GO:0106312">
    <property type="term" value="F:methylenetetrahydrofolate reductase (NADH) activity"/>
    <property type="evidence" value="ECO:0007669"/>
    <property type="project" value="UniProtKB-EC"/>
</dbReference>
<dbReference type="InterPro" id="IPR029041">
    <property type="entry name" value="FAD-linked_oxidoreductase-like"/>
</dbReference>
<evidence type="ECO:0000256" key="4">
    <source>
        <dbReference type="ARBA" id="ARBA00022630"/>
    </source>
</evidence>
<dbReference type="AlphaFoldDB" id="A0A077MGY8"/>
<comment type="similarity">
    <text evidence="3 8">Belongs to the methylenetetrahydrofolate reductase family.</text>
</comment>
<keyword evidence="6 8" id="KW-0560">Oxidoreductase</keyword>
<evidence type="ECO:0000256" key="8">
    <source>
        <dbReference type="RuleBase" id="RU003862"/>
    </source>
</evidence>
<dbReference type="GO" id="GO:0009086">
    <property type="term" value="P:methionine biosynthetic process"/>
    <property type="evidence" value="ECO:0007669"/>
    <property type="project" value="TreeGrafter"/>
</dbReference>
<dbReference type="PANTHER" id="PTHR45754:SF3">
    <property type="entry name" value="METHYLENETETRAHYDROFOLATE REDUCTASE (NADPH)"/>
    <property type="match status" value="1"/>
</dbReference>
<dbReference type="GO" id="GO:0035999">
    <property type="term" value="P:tetrahydrofolate interconversion"/>
    <property type="evidence" value="ECO:0007669"/>
    <property type="project" value="UniProtKB-UniPathway"/>
</dbReference>
<protein>
    <recommendedName>
        <fullName evidence="8">Methylenetetrahydrofolate reductase</fullName>
    </recommendedName>
</protein>
<evidence type="ECO:0000256" key="3">
    <source>
        <dbReference type="ARBA" id="ARBA00006743"/>
    </source>
</evidence>
<dbReference type="PANTHER" id="PTHR45754">
    <property type="entry name" value="METHYLENETETRAHYDROFOLATE REDUCTASE"/>
    <property type="match status" value="1"/>
</dbReference>
<evidence type="ECO:0000313" key="9">
    <source>
        <dbReference type="EMBL" id="CCI54987.1"/>
    </source>
</evidence>
<comment type="cofactor">
    <cofactor evidence="1 8">
        <name>FAD</name>
        <dbReference type="ChEBI" id="CHEBI:57692"/>
    </cofactor>
</comment>